<dbReference type="InterPro" id="IPR041347">
    <property type="entry name" value="MftR_C"/>
</dbReference>
<gene>
    <name evidence="6" type="ORF">IW245_001280</name>
</gene>
<reference evidence="6" key="1">
    <citation type="submission" date="2020-11" db="EMBL/GenBank/DDBJ databases">
        <title>Sequencing the genomes of 1000 actinobacteria strains.</title>
        <authorList>
            <person name="Klenk H.-P."/>
        </authorList>
    </citation>
    <scope>NUCLEOTIDE SEQUENCE</scope>
    <source>
        <strain evidence="6">DSM 45356</strain>
    </source>
</reference>
<protein>
    <submittedName>
        <fullName evidence="6">AcrR family transcriptional regulator</fullName>
    </submittedName>
</protein>
<dbReference type="Pfam" id="PF00440">
    <property type="entry name" value="TetR_N"/>
    <property type="match status" value="1"/>
</dbReference>
<dbReference type="PANTHER" id="PTHR30055">
    <property type="entry name" value="HTH-TYPE TRANSCRIPTIONAL REGULATOR RUTR"/>
    <property type="match status" value="1"/>
</dbReference>
<dbReference type="Gene3D" id="1.10.357.10">
    <property type="entry name" value="Tetracycline Repressor, domain 2"/>
    <property type="match status" value="1"/>
</dbReference>
<dbReference type="PRINTS" id="PR00455">
    <property type="entry name" value="HTHTETR"/>
</dbReference>
<organism evidence="6 7">
    <name type="scientific">Longispora fulva</name>
    <dbReference type="NCBI Taxonomy" id="619741"/>
    <lineage>
        <taxon>Bacteria</taxon>
        <taxon>Bacillati</taxon>
        <taxon>Actinomycetota</taxon>
        <taxon>Actinomycetes</taxon>
        <taxon>Micromonosporales</taxon>
        <taxon>Micromonosporaceae</taxon>
        <taxon>Longispora</taxon>
    </lineage>
</organism>
<dbReference type="RefSeq" id="WP_197002244.1">
    <property type="nucleotide sequence ID" value="NZ_BONS01000004.1"/>
</dbReference>
<evidence type="ECO:0000256" key="4">
    <source>
        <dbReference type="PROSITE-ProRule" id="PRU00335"/>
    </source>
</evidence>
<feature type="domain" description="HTH tetR-type" evidence="5">
    <location>
        <begin position="9"/>
        <end position="69"/>
    </location>
</feature>
<dbReference type="AlphaFoldDB" id="A0A8J7GCH1"/>
<keyword evidence="7" id="KW-1185">Reference proteome</keyword>
<keyword evidence="2 4" id="KW-0238">DNA-binding</keyword>
<dbReference type="Pfam" id="PF17754">
    <property type="entry name" value="TetR_C_14"/>
    <property type="match status" value="1"/>
</dbReference>
<dbReference type="GO" id="GO:0000976">
    <property type="term" value="F:transcription cis-regulatory region binding"/>
    <property type="evidence" value="ECO:0007669"/>
    <property type="project" value="TreeGrafter"/>
</dbReference>
<evidence type="ECO:0000256" key="2">
    <source>
        <dbReference type="ARBA" id="ARBA00023125"/>
    </source>
</evidence>
<dbReference type="PANTHER" id="PTHR30055:SF234">
    <property type="entry name" value="HTH-TYPE TRANSCRIPTIONAL REGULATOR BETI"/>
    <property type="match status" value="1"/>
</dbReference>
<name>A0A8J7GCH1_9ACTN</name>
<evidence type="ECO:0000313" key="7">
    <source>
        <dbReference type="Proteomes" id="UP000622552"/>
    </source>
</evidence>
<evidence type="ECO:0000256" key="1">
    <source>
        <dbReference type="ARBA" id="ARBA00023015"/>
    </source>
</evidence>
<dbReference type="EMBL" id="JADOUF010000001">
    <property type="protein sequence ID" value="MBG6135086.1"/>
    <property type="molecule type" value="Genomic_DNA"/>
</dbReference>
<accession>A0A8J7GCH1</accession>
<keyword evidence="1" id="KW-0805">Transcription regulation</keyword>
<dbReference type="Proteomes" id="UP000622552">
    <property type="component" value="Unassembled WGS sequence"/>
</dbReference>
<dbReference type="GO" id="GO:0003700">
    <property type="term" value="F:DNA-binding transcription factor activity"/>
    <property type="evidence" value="ECO:0007669"/>
    <property type="project" value="TreeGrafter"/>
</dbReference>
<evidence type="ECO:0000256" key="3">
    <source>
        <dbReference type="ARBA" id="ARBA00023163"/>
    </source>
</evidence>
<dbReference type="Gene3D" id="1.10.10.60">
    <property type="entry name" value="Homeodomain-like"/>
    <property type="match status" value="1"/>
</dbReference>
<feature type="DNA-binding region" description="H-T-H motif" evidence="4">
    <location>
        <begin position="32"/>
        <end position="51"/>
    </location>
</feature>
<dbReference type="InterPro" id="IPR050109">
    <property type="entry name" value="HTH-type_TetR-like_transc_reg"/>
</dbReference>
<evidence type="ECO:0000259" key="5">
    <source>
        <dbReference type="PROSITE" id="PS50977"/>
    </source>
</evidence>
<sequence>MSLREMKKLRTRRSIQTEALRLFDLQGYEATTVDQIAAAAEVSPSTFFRYFATKEDVVVEDEYDPLIVEALRRRPAGEPPVDAIRAVLREVFVPIYAEDGERILARTRLSLSVPQLRARMWENLHQTQEMIVTALDADPADTRVLVGAVVGAWMAVIRTWTDTGEGDLPELLDDALVRLGRGFRE</sequence>
<keyword evidence="3" id="KW-0804">Transcription</keyword>
<dbReference type="InterPro" id="IPR009057">
    <property type="entry name" value="Homeodomain-like_sf"/>
</dbReference>
<comment type="caution">
    <text evidence="6">The sequence shown here is derived from an EMBL/GenBank/DDBJ whole genome shotgun (WGS) entry which is preliminary data.</text>
</comment>
<dbReference type="PROSITE" id="PS50977">
    <property type="entry name" value="HTH_TETR_2"/>
    <property type="match status" value="1"/>
</dbReference>
<proteinExistence type="predicted"/>
<evidence type="ECO:0000313" key="6">
    <source>
        <dbReference type="EMBL" id="MBG6135086.1"/>
    </source>
</evidence>
<dbReference type="SUPFAM" id="SSF46689">
    <property type="entry name" value="Homeodomain-like"/>
    <property type="match status" value="1"/>
</dbReference>
<dbReference type="InterPro" id="IPR001647">
    <property type="entry name" value="HTH_TetR"/>
</dbReference>